<name>A0A0L8G9J2_OCTBM</name>
<organism evidence="1">
    <name type="scientific">Octopus bimaculoides</name>
    <name type="common">California two-spotted octopus</name>
    <dbReference type="NCBI Taxonomy" id="37653"/>
    <lineage>
        <taxon>Eukaryota</taxon>
        <taxon>Metazoa</taxon>
        <taxon>Spiralia</taxon>
        <taxon>Lophotrochozoa</taxon>
        <taxon>Mollusca</taxon>
        <taxon>Cephalopoda</taxon>
        <taxon>Coleoidea</taxon>
        <taxon>Octopodiformes</taxon>
        <taxon>Octopoda</taxon>
        <taxon>Incirrata</taxon>
        <taxon>Octopodidae</taxon>
        <taxon>Octopus</taxon>
    </lineage>
</organism>
<gene>
    <name evidence="1" type="ORF">OCBIM_22037733mg</name>
</gene>
<dbReference type="EMBL" id="KQ423122">
    <property type="protein sequence ID" value="KOF73544.1"/>
    <property type="molecule type" value="Genomic_DNA"/>
</dbReference>
<accession>A0A0L8G9J2</accession>
<dbReference type="AlphaFoldDB" id="A0A0L8G9J2"/>
<protein>
    <submittedName>
        <fullName evidence="1">Uncharacterized protein</fullName>
    </submittedName>
</protein>
<sequence>MFITKFDIYRENSHFLLICKTPRSIYFFTKTFHRFQQWFIHKLMLHFVSVRNDISLSFFLLGSKTQSSKECLKRVTMTNMITVRGWVMTFKGTKGKP</sequence>
<proteinExistence type="predicted"/>
<reference evidence="1" key="1">
    <citation type="submission" date="2015-07" db="EMBL/GenBank/DDBJ databases">
        <title>MeaNS - Measles Nucleotide Surveillance Program.</title>
        <authorList>
            <person name="Tran T."/>
            <person name="Druce J."/>
        </authorList>
    </citation>
    <scope>NUCLEOTIDE SEQUENCE</scope>
    <source>
        <strain evidence="1">UCB-OBI-ISO-001</strain>
        <tissue evidence="1">Gonad</tissue>
    </source>
</reference>
<evidence type="ECO:0000313" key="1">
    <source>
        <dbReference type="EMBL" id="KOF73544.1"/>
    </source>
</evidence>